<organism evidence="2 3">
    <name type="scientific">Parasphingorhabdus halotolerans</name>
    <dbReference type="NCBI Taxonomy" id="2725558"/>
    <lineage>
        <taxon>Bacteria</taxon>
        <taxon>Pseudomonadati</taxon>
        <taxon>Pseudomonadota</taxon>
        <taxon>Alphaproteobacteria</taxon>
        <taxon>Sphingomonadales</taxon>
        <taxon>Sphingomonadaceae</taxon>
        <taxon>Parasphingorhabdus</taxon>
    </lineage>
</organism>
<reference evidence="2 3" key="1">
    <citation type="submission" date="2020-04" db="EMBL/GenBank/DDBJ databases">
        <title>Genome sequence for Sphingorhabdus sp. strain M1.</title>
        <authorList>
            <person name="Park S.-J."/>
        </authorList>
    </citation>
    <scope>NUCLEOTIDE SEQUENCE [LARGE SCALE GENOMIC DNA]</scope>
    <source>
        <strain evidence="2 3">JK6</strain>
    </source>
</reference>
<dbReference type="RefSeq" id="WP_168820320.1">
    <property type="nucleotide sequence ID" value="NZ_CP051217.1"/>
</dbReference>
<feature type="signal peptide" evidence="1">
    <location>
        <begin position="1"/>
        <end position="19"/>
    </location>
</feature>
<gene>
    <name evidence="2" type="ORF">HF685_12765</name>
</gene>
<sequence>MKTLMIMALAAIQAPAATAPTAVQPLSDIHQRDLLCVAALAIVASEQERGIESALDYPLLAERGKTYAGLIGERIMTETGRTREQVRADILSAVAMQQAKVMDVAEPGEVVDAEMAKCLPLLDQEVPPKPQPSLNQCAALLELAYEEVYGREGLSKTAQDLKTLAYVLDSRAREKMKAEGYSGTESDIVLTQLREEMHADAKRKEAKGQSSDLDFEHCFALAAPESKQQKYEH</sequence>
<proteinExistence type="predicted"/>
<feature type="chain" id="PRO_5026143308" evidence="1">
    <location>
        <begin position="20"/>
        <end position="233"/>
    </location>
</feature>
<name>A0A6H2DN06_9SPHN</name>
<evidence type="ECO:0000313" key="3">
    <source>
        <dbReference type="Proteomes" id="UP000501600"/>
    </source>
</evidence>
<dbReference type="EMBL" id="CP051217">
    <property type="protein sequence ID" value="QJB70052.1"/>
    <property type="molecule type" value="Genomic_DNA"/>
</dbReference>
<accession>A0A6H2DN06</accession>
<dbReference type="AlphaFoldDB" id="A0A6H2DN06"/>
<keyword evidence="3" id="KW-1185">Reference proteome</keyword>
<evidence type="ECO:0000313" key="2">
    <source>
        <dbReference type="EMBL" id="QJB70052.1"/>
    </source>
</evidence>
<keyword evidence="1" id="KW-0732">Signal</keyword>
<protein>
    <submittedName>
        <fullName evidence="2">Uncharacterized protein</fullName>
    </submittedName>
</protein>
<dbReference type="KEGG" id="phao:HF685_12765"/>
<evidence type="ECO:0000256" key="1">
    <source>
        <dbReference type="SAM" id="SignalP"/>
    </source>
</evidence>
<dbReference type="Proteomes" id="UP000501600">
    <property type="component" value="Chromosome"/>
</dbReference>